<dbReference type="InterPro" id="IPR012337">
    <property type="entry name" value="RNaseH-like_sf"/>
</dbReference>
<dbReference type="EMBL" id="LSYV01000016">
    <property type="protein sequence ID" value="KXZ50721.1"/>
    <property type="molecule type" value="Genomic_DNA"/>
</dbReference>
<dbReference type="Gene3D" id="3.30.420.10">
    <property type="entry name" value="Ribonuclease H-like superfamily/Ribonuclease H"/>
    <property type="match status" value="1"/>
</dbReference>
<evidence type="ECO:0000313" key="3">
    <source>
        <dbReference type="Proteomes" id="UP000075714"/>
    </source>
</evidence>
<feature type="region of interest" description="Disordered" evidence="1">
    <location>
        <begin position="45"/>
        <end position="88"/>
    </location>
</feature>
<keyword evidence="3" id="KW-1185">Reference proteome</keyword>
<dbReference type="Proteomes" id="UP000075714">
    <property type="component" value="Unassembled WGS sequence"/>
</dbReference>
<dbReference type="InterPro" id="IPR036397">
    <property type="entry name" value="RNaseH_sf"/>
</dbReference>
<protein>
    <submittedName>
        <fullName evidence="2">Uncharacterized protein</fullName>
    </submittedName>
</protein>
<dbReference type="AlphaFoldDB" id="A0A150GLQ3"/>
<feature type="compositionally biased region" description="Pro residues" evidence="1">
    <location>
        <begin position="76"/>
        <end position="88"/>
    </location>
</feature>
<comment type="caution">
    <text evidence="2">The sequence shown here is derived from an EMBL/GenBank/DDBJ whole genome shotgun (WGS) entry which is preliminary data.</text>
</comment>
<evidence type="ECO:0000313" key="2">
    <source>
        <dbReference type="EMBL" id="KXZ50721.1"/>
    </source>
</evidence>
<dbReference type="STRING" id="33097.A0A150GLQ3"/>
<evidence type="ECO:0000256" key="1">
    <source>
        <dbReference type="SAM" id="MobiDB-lite"/>
    </source>
</evidence>
<proteinExistence type="predicted"/>
<dbReference type="GO" id="GO:0003676">
    <property type="term" value="F:nucleic acid binding"/>
    <property type="evidence" value="ECO:0007669"/>
    <property type="project" value="InterPro"/>
</dbReference>
<organism evidence="2 3">
    <name type="scientific">Gonium pectorale</name>
    <name type="common">Green alga</name>
    <dbReference type="NCBI Taxonomy" id="33097"/>
    <lineage>
        <taxon>Eukaryota</taxon>
        <taxon>Viridiplantae</taxon>
        <taxon>Chlorophyta</taxon>
        <taxon>core chlorophytes</taxon>
        <taxon>Chlorophyceae</taxon>
        <taxon>CS clade</taxon>
        <taxon>Chlamydomonadales</taxon>
        <taxon>Volvocaceae</taxon>
        <taxon>Gonium</taxon>
    </lineage>
</organism>
<feature type="compositionally biased region" description="Low complexity" evidence="1">
    <location>
        <begin position="45"/>
        <end position="54"/>
    </location>
</feature>
<sequence length="273" mass="28023">MSAKAALKAAKASAKAGQPVAAAAAGGPLSPALVAPAARVRTAAGPAPAAAAAAVGGGGGGAGSGSRAQRRAAARTPPPPPPQVAPSPAAPLVRLRIPLEKPVLGLTQLSVCVTSLAEFSDGHVTWLMDSTGTGRDARAAAGEVHYPPGALMPTVLGFDTEFVGDQLALVQLCCRDRALLLRVPQLRSLPSSKQQPQPRNNKDRKRQQQQQRSGAAVSFPPFQCPGQLQALLCDPNIPKAAAEAWQDALMLFAAFGGWMGRPRSPGDPSIRVR</sequence>
<gene>
    <name evidence="2" type="ORF">GPECTOR_15g405</name>
</gene>
<accession>A0A150GLQ3</accession>
<feature type="compositionally biased region" description="Gly residues" evidence="1">
    <location>
        <begin position="55"/>
        <end position="64"/>
    </location>
</feature>
<feature type="region of interest" description="Disordered" evidence="1">
    <location>
        <begin position="189"/>
        <end position="220"/>
    </location>
</feature>
<reference evidence="3" key="1">
    <citation type="journal article" date="2016" name="Nat. Commun.">
        <title>The Gonium pectorale genome demonstrates co-option of cell cycle regulation during the evolution of multicellularity.</title>
        <authorList>
            <person name="Hanschen E.R."/>
            <person name="Marriage T.N."/>
            <person name="Ferris P.J."/>
            <person name="Hamaji T."/>
            <person name="Toyoda A."/>
            <person name="Fujiyama A."/>
            <person name="Neme R."/>
            <person name="Noguchi H."/>
            <person name="Minakuchi Y."/>
            <person name="Suzuki M."/>
            <person name="Kawai-Toyooka H."/>
            <person name="Smith D.R."/>
            <person name="Sparks H."/>
            <person name="Anderson J."/>
            <person name="Bakaric R."/>
            <person name="Luria V."/>
            <person name="Karger A."/>
            <person name="Kirschner M.W."/>
            <person name="Durand P.M."/>
            <person name="Michod R.E."/>
            <person name="Nozaki H."/>
            <person name="Olson B.J."/>
        </authorList>
    </citation>
    <scope>NUCLEOTIDE SEQUENCE [LARGE SCALE GENOMIC DNA]</scope>
    <source>
        <strain evidence="3">NIES-2863</strain>
    </source>
</reference>
<dbReference type="SUPFAM" id="SSF53098">
    <property type="entry name" value="Ribonuclease H-like"/>
    <property type="match status" value="1"/>
</dbReference>
<name>A0A150GLQ3_GONPE</name>